<dbReference type="HAMAP" id="MF_00489">
    <property type="entry name" value="UPF0178"/>
    <property type="match status" value="1"/>
</dbReference>
<name>A0ABX8R9K6_9CLOT</name>
<dbReference type="Pfam" id="PF02639">
    <property type="entry name" value="DUF188"/>
    <property type="match status" value="1"/>
</dbReference>
<dbReference type="PANTHER" id="PTHR35146">
    <property type="entry name" value="UPF0178 PROTEIN YAII"/>
    <property type="match status" value="1"/>
</dbReference>
<protein>
    <recommendedName>
        <fullName evidence="2">UPF0178 protein KVH43_10100</fullName>
    </recommendedName>
</protein>
<dbReference type="RefSeq" id="WP_218282411.1">
    <property type="nucleotide sequence ID" value="NZ_CP078093.1"/>
</dbReference>
<gene>
    <name evidence="3" type="ORF">KVH43_10100</name>
</gene>
<evidence type="ECO:0000313" key="3">
    <source>
        <dbReference type="EMBL" id="QXM05713.1"/>
    </source>
</evidence>
<reference evidence="3" key="1">
    <citation type="submission" date="2021-07" db="EMBL/GenBank/DDBJ databases">
        <title>Complete genome sequence of Crassaminicella sp. 143-21, isolated from a deep-sea hydrothermal vent.</title>
        <authorList>
            <person name="Li X."/>
        </authorList>
    </citation>
    <scope>NUCLEOTIDE SEQUENCE</scope>
    <source>
        <strain evidence="3">143-21</strain>
    </source>
</reference>
<evidence type="ECO:0000256" key="2">
    <source>
        <dbReference type="HAMAP-Rule" id="MF_00489"/>
    </source>
</evidence>
<organism evidence="3 4">
    <name type="scientific">Crassaminicella indica</name>
    <dbReference type="NCBI Taxonomy" id="2855394"/>
    <lineage>
        <taxon>Bacteria</taxon>
        <taxon>Bacillati</taxon>
        <taxon>Bacillota</taxon>
        <taxon>Clostridia</taxon>
        <taxon>Eubacteriales</taxon>
        <taxon>Clostridiaceae</taxon>
        <taxon>Crassaminicella</taxon>
    </lineage>
</organism>
<dbReference type="EMBL" id="CP078093">
    <property type="protein sequence ID" value="QXM05713.1"/>
    <property type="molecule type" value="Genomic_DNA"/>
</dbReference>
<dbReference type="InterPro" id="IPR003791">
    <property type="entry name" value="UPF0178"/>
</dbReference>
<comment type="similarity">
    <text evidence="1 2">Belongs to the UPF0178 family.</text>
</comment>
<keyword evidence="4" id="KW-1185">Reference proteome</keyword>
<sequence length="151" mass="17084">MTIYVDGDACPVKELMIDHTSKYNIKVIIVLSICHISKEELEVPYIIVDNISQSVDMMIMNKAQKNDIVVTDDFGLASVLLMKGVYCLSSRGLIYTLNNIDQLILKRHINMKIIRGGGKIKGHAKRSKKDDAQFVMSLDKLIKQSLNHSYE</sequence>
<proteinExistence type="inferred from homology"/>
<evidence type="ECO:0000313" key="4">
    <source>
        <dbReference type="Proteomes" id="UP000886818"/>
    </source>
</evidence>
<evidence type="ECO:0000256" key="1">
    <source>
        <dbReference type="ARBA" id="ARBA00008522"/>
    </source>
</evidence>
<dbReference type="Proteomes" id="UP000886818">
    <property type="component" value="Chromosome"/>
</dbReference>
<accession>A0ABX8R9K6</accession>
<dbReference type="PANTHER" id="PTHR35146:SF1">
    <property type="entry name" value="UPF0178 PROTEIN YAII"/>
    <property type="match status" value="1"/>
</dbReference>